<evidence type="ECO:0000256" key="2">
    <source>
        <dbReference type="ARBA" id="ARBA00023172"/>
    </source>
</evidence>
<dbReference type="EMBL" id="CP020569">
    <property type="protein sequence ID" value="ARF58720.1"/>
    <property type="molecule type" value="Genomic_DNA"/>
</dbReference>
<feature type="domain" description="Core-binding (CB)" evidence="5">
    <location>
        <begin position="31"/>
        <end position="124"/>
    </location>
</feature>
<dbReference type="GO" id="GO:0015074">
    <property type="term" value="P:DNA integration"/>
    <property type="evidence" value="ECO:0007669"/>
    <property type="project" value="InterPro"/>
</dbReference>
<dbReference type="OrthoDB" id="9803188at2"/>
<dbReference type="InterPro" id="IPR011010">
    <property type="entry name" value="DNA_brk_join_enz"/>
</dbReference>
<dbReference type="InterPro" id="IPR044068">
    <property type="entry name" value="CB"/>
</dbReference>
<evidence type="ECO:0000256" key="3">
    <source>
        <dbReference type="PROSITE-ProRule" id="PRU01248"/>
    </source>
</evidence>
<dbReference type="InterPro" id="IPR002104">
    <property type="entry name" value="Integrase_catalytic"/>
</dbReference>
<feature type="domain" description="Tyr recombinase" evidence="4">
    <location>
        <begin position="173"/>
        <end position="386"/>
    </location>
</feature>
<dbReference type="GO" id="GO:0006310">
    <property type="term" value="P:DNA recombination"/>
    <property type="evidence" value="ECO:0007669"/>
    <property type="project" value="UniProtKB-KW"/>
</dbReference>
<organism evidence="6 7">
    <name type="scientific">Streptomyces gilvosporeus</name>
    <dbReference type="NCBI Taxonomy" id="553510"/>
    <lineage>
        <taxon>Bacteria</taxon>
        <taxon>Bacillati</taxon>
        <taxon>Actinomycetota</taxon>
        <taxon>Actinomycetes</taxon>
        <taxon>Kitasatosporales</taxon>
        <taxon>Streptomycetaceae</taxon>
        <taxon>Streptomyces</taxon>
    </lineage>
</organism>
<name>A0A1V0U0Y4_9ACTN</name>
<evidence type="ECO:0000313" key="7">
    <source>
        <dbReference type="Proteomes" id="UP000192726"/>
    </source>
</evidence>
<dbReference type="RefSeq" id="WP_083108913.1">
    <property type="nucleotide sequence ID" value="NZ_CP020569.1"/>
</dbReference>
<gene>
    <name evidence="6" type="ORF">B1H19_35095</name>
</gene>
<dbReference type="KEGG" id="sgv:B1H19_35095"/>
<dbReference type="AlphaFoldDB" id="A0A1V0U0Y4"/>
<dbReference type="STRING" id="553510.B1H19_35095"/>
<evidence type="ECO:0000256" key="1">
    <source>
        <dbReference type="ARBA" id="ARBA00023125"/>
    </source>
</evidence>
<accession>A0A1V0U0Y4</accession>
<protein>
    <submittedName>
        <fullName evidence="6">Integrase</fullName>
    </submittedName>
</protein>
<dbReference type="PROSITE" id="PS51898">
    <property type="entry name" value="TYR_RECOMBINASE"/>
    <property type="match status" value="1"/>
</dbReference>
<dbReference type="InterPro" id="IPR013762">
    <property type="entry name" value="Integrase-like_cat_sf"/>
</dbReference>
<dbReference type="PROSITE" id="PS51900">
    <property type="entry name" value="CB"/>
    <property type="match status" value="1"/>
</dbReference>
<dbReference type="GO" id="GO:0003677">
    <property type="term" value="F:DNA binding"/>
    <property type="evidence" value="ECO:0007669"/>
    <property type="project" value="UniProtKB-UniRule"/>
</dbReference>
<dbReference type="SUPFAM" id="SSF56349">
    <property type="entry name" value="DNA breaking-rejoining enzymes"/>
    <property type="match status" value="1"/>
</dbReference>
<reference evidence="6 7" key="1">
    <citation type="submission" date="2017-04" db="EMBL/GenBank/DDBJ databases">
        <title>Complete Genome Sequence of Streptomyces gilvosporeus F607, a Capable Producer of Natamycin.</title>
        <authorList>
            <person name="Zong G."/>
            <person name="Zhong C."/>
            <person name="Fu J."/>
            <person name="Qin R."/>
            <person name="Cao G."/>
        </authorList>
    </citation>
    <scope>NUCLEOTIDE SEQUENCE [LARGE SCALE GENOMIC DNA]</scope>
    <source>
        <strain evidence="6 7">F607</strain>
    </source>
</reference>
<dbReference type="Gene3D" id="1.10.443.10">
    <property type="entry name" value="Intergrase catalytic core"/>
    <property type="match status" value="1"/>
</dbReference>
<keyword evidence="1 3" id="KW-0238">DNA-binding</keyword>
<evidence type="ECO:0000259" key="4">
    <source>
        <dbReference type="PROSITE" id="PS51898"/>
    </source>
</evidence>
<dbReference type="Proteomes" id="UP000192726">
    <property type="component" value="Chromosome"/>
</dbReference>
<evidence type="ECO:0000313" key="6">
    <source>
        <dbReference type="EMBL" id="ARF58720.1"/>
    </source>
</evidence>
<proteinExistence type="predicted"/>
<keyword evidence="7" id="KW-1185">Reference proteome</keyword>
<keyword evidence="2" id="KW-0233">DNA recombination</keyword>
<sequence>MLKGLIVGDIRVQEVVRGDGRVEYTILQPGGEVHEAPDGYLRSLTAGTSRTYAYLLVDHLRWLVMECLDFPTATFPDLERYMGAVGAEYSGPFGQPWRMDKEPYGQSTLEVAAACLKGFYAFLAKRGVSTELGEALDQKRLPTTADRRRAFLGHTLQSVPANPLSPTKKVRRRHPKMLPEGAKQGLPGTLRWARDRMIVSWLSDGGFRIGELCGLHLVDLHLRKNADCGECREPHVHICHREANANRTRVKVKDTWELKNGIVRGGTVRRVSPGMTHTYFDYMTTEYPSQARHGMLLVQLQGPRAGEPLATAAARGMLKRAGVRLDLDEVLPKEFRHSFTSEVLDAAKGNSVIAKEAGGWRSAAMVDEVYGHVDIHDPVFVAALERTWDL</sequence>
<evidence type="ECO:0000259" key="5">
    <source>
        <dbReference type="PROSITE" id="PS51900"/>
    </source>
</evidence>